<dbReference type="AlphaFoldDB" id="A0A8X6KUX4"/>
<dbReference type="EMBL" id="BMAO01022880">
    <property type="protein sequence ID" value="GFQ85221.1"/>
    <property type="molecule type" value="Genomic_DNA"/>
</dbReference>
<reference evidence="1" key="1">
    <citation type="submission" date="2020-07" db="EMBL/GenBank/DDBJ databases">
        <title>Multicomponent nature underlies the extraordinary mechanical properties of spider dragline silk.</title>
        <authorList>
            <person name="Kono N."/>
            <person name="Nakamura H."/>
            <person name="Mori M."/>
            <person name="Yoshida Y."/>
            <person name="Ohtoshi R."/>
            <person name="Malay A.D."/>
            <person name="Moran D.A.P."/>
            <person name="Tomita M."/>
            <person name="Numata K."/>
            <person name="Arakawa K."/>
        </authorList>
    </citation>
    <scope>NUCLEOTIDE SEQUENCE</scope>
</reference>
<keyword evidence="2" id="KW-1185">Reference proteome</keyword>
<evidence type="ECO:0000313" key="2">
    <source>
        <dbReference type="Proteomes" id="UP000887116"/>
    </source>
</evidence>
<comment type="caution">
    <text evidence="1">The sequence shown here is derived from an EMBL/GenBank/DDBJ whole genome shotgun (WGS) entry which is preliminary data.</text>
</comment>
<gene>
    <name evidence="1" type="ORF">TNCT_91031</name>
</gene>
<accession>A0A8X6KUX4</accession>
<evidence type="ECO:0000313" key="1">
    <source>
        <dbReference type="EMBL" id="GFQ85221.1"/>
    </source>
</evidence>
<dbReference type="Proteomes" id="UP000887116">
    <property type="component" value="Unassembled WGS sequence"/>
</dbReference>
<protein>
    <submittedName>
        <fullName evidence="1">Uncharacterized protein</fullName>
    </submittedName>
</protein>
<dbReference type="OrthoDB" id="10274195at2759"/>
<name>A0A8X6KUX4_TRICU</name>
<organism evidence="1 2">
    <name type="scientific">Trichonephila clavata</name>
    <name type="common">Joro spider</name>
    <name type="synonym">Nephila clavata</name>
    <dbReference type="NCBI Taxonomy" id="2740835"/>
    <lineage>
        <taxon>Eukaryota</taxon>
        <taxon>Metazoa</taxon>
        <taxon>Ecdysozoa</taxon>
        <taxon>Arthropoda</taxon>
        <taxon>Chelicerata</taxon>
        <taxon>Arachnida</taxon>
        <taxon>Araneae</taxon>
        <taxon>Araneomorphae</taxon>
        <taxon>Entelegynae</taxon>
        <taxon>Araneoidea</taxon>
        <taxon>Nephilidae</taxon>
        <taxon>Trichonephila</taxon>
    </lineage>
</organism>
<sequence length="110" mass="12491">MPSNFLSKEAYAHIKAHPISCLYSSIMCRGCPQTNGTQSEASTTNSFCSGKRHGYLSRNYGQFKMWIDNKMQAVEWVVSQVLLFLPFPINLNSRDRVSYSFMGSLKGRQL</sequence>
<proteinExistence type="predicted"/>